<name>A0A9W7SN03_9PEZI</name>
<proteinExistence type="inferred from homology"/>
<gene>
    <name evidence="5" type="ORF">Tdes44962_MAKER10168</name>
</gene>
<keyword evidence="1" id="KW-0521">NADP</keyword>
<dbReference type="PANTHER" id="PTHR43364:SF7">
    <property type="entry name" value="NADP-DEPENDENT OXIDOREDUCTASE DOMAIN-CONTAINING PROTEIN-RELATED"/>
    <property type="match status" value="1"/>
</dbReference>
<dbReference type="Gene3D" id="3.20.20.100">
    <property type="entry name" value="NADP-dependent oxidoreductase domain"/>
    <property type="match status" value="1"/>
</dbReference>
<evidence type="ECO:0000256" key="3">
    <source>
        <dbReference type="ARBA" id="ARBA00038157"/>
    </source>
</evidence>
<dbReference type="InterPro" id="IPR023210">
    <property type="entry name" value="NADP_OxRdtase_dom"/>
</dbReference>
<dbReference type="GO" id="GO:0016491">
    <property type="term" value="F:oxidoreductase activity"/>
    <property type="evidence" value="ECO:0007669"/>
    <property type="project" value="UniProtKB-KW"/>
</dbReference>
<reference evidence="5 6" key="1">
    <citation type="journal article" date="2018" name="IMA Fungus">
        <title>IMA Genome-F 10: Nine draft genome sequences of Claviceps purpurea s.lat., including C. arundinis, C. humidiphila, and C. cf. spartinae, pseudomolecules for the pitch canker pathogen Fusarium circinatum, draft genome of Davidsoniella eucalypti, Grosmannia galeiformis, Quambalaria eucalypti, and Teratosphaeria destructans.</title>
        <authorList>
            <person name="Wingfield B.D."/>
            <person name="Liu M."/>
            <person name="Nguyen H.D."/>
            <person name="Lane F.A."/>
            <person name="Morgan S.W."/>
            <person name="De Vos L."/>
            <person name="Wilken P.M."/>
            <person name="Duong T.A."/>
            <person name="Aylward J."/>
            <person name="Coetzee M.P."/>
            <person name="Dadej K."/>
            <person name="De Beer Z.W."/>
            <person name="Findlay W."/>
            <person name="Havenga M."/>
            <person name="Kolarik M."/>
            <person name="Menzies J.G."/>
            <person name="Naidoo K."/>
            <person name="Pochopski O."/>
            <person name="Shoukouhi P."/>
            <person name="Santana Q.C."/>
            <person name="Seifert K.A."/>
            <person name="Soal N."/>
            <person name="Steenkamp E.T."/>
            <person name="Tatham C.T."/>
            <person name="van der Nest M.A."/>
            <person name="Wingfield M.J."/>
        </authorList>
    </citation>
    <scope>NUCLEOTIDE SEQUENCE [LARGE SCALE GENOMIC DNA]</scope>
    <source>
        <strain evidence="5">CMW44962</strain>
    </source>
</reference>
<protein>
    <submittedName>
        <fullName evidence="5">Norsolorinic acid reductase</fullName>
    </submittedName>
</protein>
<evidence type="ECO:0000259" key="4">
    <source>
        <dbReference type="Pfam" id="PF00248"/>
    </source>
</evidence>
<comment type="similarity">
    <text evidence="3">Belongs to the aldo/keto reductase family. Aldo/keto reductase 2 subfamily.</text>
</comment>
<evidence type="ECO:0000313" key="5">
    <source>
        <dbReference type="EMBL" id="KAH9825586.1"/>
    </source>
</evidence>
<dbReference type="EMBL" id="RIBY02002097">
    <property type="protein sequence ID" value="KAH9825586.1"/>
    <property type="molecule type" value="Genomic_DNA"/>
</dbReference>
<feature type="domain" description="NADP-dependent oxidoreductase" evidence="4">
    <location>
        <begin position="33"/>
        <end position="195"/>
    </location>
</feature>
<dbReference type="InterPro" id="IPR036812">
    <property type="entry name" value="NAD(P)_OxRdtase_dom_sf"/>
</dbReference>
<dbReference type="OrthoDB" id="3933349at2759"/>
<organism evidence="5 6">
    <name type="scientific">Teratosphaeria destructans</name>
    <dbReference type="NCBI Taxonomy" id="418781"/>
    <lineage>
        <taxon>Eukaryota</taxon>
        <taxon>Fungi</taxon>
        <taxon>Dikarya</taxon>
        <taxon>Ascomycota</taxon>
        <taxon>Pezizomycotina</taxon>
        <taxon>Dothideomycetes</taxon>
        <taxon>Dothideomycetidae</taxon>
        <taxon>Mycosphaerellales</taxon>
        <taxon>Teratosphaeriaceae</taxon>
        <taxon>Teratosphaeria</taxon>
    </lineage>
</organism>
<dbReference type="Pfam" id="PF00248">
    <property type="entry name" value="Aldo_ket_red"/>
    <property type="match status" value="1"/>
</dbReference>
<evidence type="ECO:0000313" key="6">
    <source>
        <dbReference type="Proteomes" id="UP001138500"/>
    </source>
</evidence>
<accession>A0A9W7SN03</accession>
<dbReference type="PANTHER" id="PTHR43364">
    <property type="entry name" value="NADH-SPECIFIC METHYLGLYOXAL REDUCTASE-RELATED"/>
    <property type="match status" value="1"/>
</dbReference>
<comment type="caution">
    <text evidence="5">The sequence shown here is derived from an EMBL/GenBank/DDBJ whole genome shotgun (WGS) entry which is preliminary data.</text>
</comment>
<keyword evidence="6" id="KW-1185">Reference proteome</keyword>
<feature type="non-terminal residue" evidence="5">
    <location>
        <position position="207"/>
    </location>
</feature>
<dbReference type="InterPro" id="IPR050523">
    <property type="entry name" value="AKR_Detox_Biosynth"/>
</dbReference>
<sequence length="207" mass="23173">MSLASLFPPAPPPKSLLGYHRILSPTAGVRVSPLCLGAMNFGDTWKDALGECNKATAFAMLDHFYAQGGNFIDTANSYQAGQSEQWIGEWLAQRQVRDEMVLATKFTTGYRAPDPHTHHLRSNYQGNHAKSLHLSVRASLAKLGTDYLDLLYVHWWDHTTSIPELMTHLHRLVTAGHVLYLGVSDTPAWLVVKLQRARARARPHPLR</sequence>
<reference evidence="5 6" key="2">
    <citation type="journal article" date="2021" name="Curr. Genet.">
        <title>Genetic response to nitrogen starvation in the aggressive Eucalyptus foliar pathogen Teratosphaeria destructans.</title>
        <authorList>
            <person name="Havenga M."/>
            <person name="Wingfield B.D."/>
            <person name="Wingfield M.J."/>
            <person name="Dreyer L.L."/>
            <person name="Roets F."/>
            <person name="Aylward J."/>
        </authorList>
    </citation>
    <scope>NUCLEOTIDE SEQUENCE [LARGE SCALE GENOMIC DNA]</scope>
    <source>
        <strain evidence="5">CMW44962</strain>
    </source>
</reference>
<evidence type="ECO:0000256" key="2">
    <source>
        <dbReference type="ARBA" id="ARBA00023002"/>
    </source>
</evidence>
<dbReference type="AlphaFoldDB" id="A0A9W7SN03"/>
<evidence type="ECO:0000256" key="1">
    <source>
        <dbReference type="ARBA" id="ARBA00022857"/>
    </source>
</evidence>
<dbReference type="SUPFAM" id="SSF51430">
    <property type="entry name" value="NAD(P)-linked oxidoreductase"/>
    <property type="match status" value="1"/>
</dbReference>
<dbReference type="Proteomes" id="UP001138500">
    <property type="component" value="Unassembled WGS sequence"/>
</dbReference>
<keyword evidence="2" id="KW-0560">Oxidoreductase</keyword>